<proteinExistence type="predicted"/>
<keyword evidence="2" id="KW-0808">Transferase</keyword>
<organism evidence="2 3">
    <name type="scientific">Caenimonas sedimenti</name>
    <dbReference type="NCBI Taxonomy" id="2596921"/>
    <lineage>
        <taxon>Bacteria</taxon>
        <taxon>Pseudomonadati</taxon>
        <taxon>Pseudomonadota</taxon>
        <taxon>Betaproteobacteria</taxon>
        <taxon>Burkholderiales</taxon>
        <taxon>Comamonadaceae</taxon>
        <taxon>Caenimonas</taxon>
    </lineage>
</organism>
<reference evidence="2 3" key="1">
    <citation type="submission" date="2019-07" db="EMBL/GenBank/DDBJ databases">
        <title>Caenimonas sedimenti sp. nov., isolated from activated sludge.</title>
        <authorList>
            <person name="Xu J."/>
        </authorList>
    </citation>
    <scope>NUCLEOTIDE SEQUENCE [LARGE SCALE GENOMIC DNA]</scope>
    <source>
        <strain evidence="2 3">HX-9-20</strain>
    </source>
</reference>
<dbReference type="PROSITE" id="PS51186">
    <property type="entry name" value="GNAT"/>
    <property type="match status" value="1"/>
</dbReference>
<dbReference type="Pfam" id="PF13302">
    <property type="entry name" value="Acetyltransf_3"/>
    <property type="match status" value="1"/>
</dbReference>
<dbReference type="OrthoDB" id="9801656at2"/>
<feature type="domain" description="N-acetyltransferase" evidence="1">
    <location>
        <begin position="24"/>
        <end position="172"/>
    </location>
</feature>
<evidence type="ECO:0000259" key="1">
    <source>
        <dbReference type="PROSITE" id="PS51186"/>
    </source>
</evidence>
<keyword evidence="3" id="KW-1185">Reference proteome</keyword>
<dbReference type="EMBL" id="VOBQ01000027">
    <property type="protein sequence ID" value="TWO66039.1"/>
    <property type="molecule type" value="Genomic_DNA"/>
</dbReference>
<name>A0A562ZFC7_9BURK</name>
<dbReference type="AlphaFoldDB" id="A0A562ZFC7"/>
<dbReference type="Gene3D" id="3.40.630.30">
    <property type="match status" value="1"/>
</dbReference>
<comment type="caution">
    <text evidence="2">The sequence shown here is derived from an EMBL/GenBank/DDBJ whole genome shotgun (WGS) entry which is preliminary data.</text>
</comment>
<sequence>MVSGHAWHQLATRPARHVGENTGMELVPIEQDGTVRLTGIEMPEICGGIVEATTALYRRIGFSEPWICYLAVEDQAVVGTCGFAATAAEGSAEIAYFTFPGGEGQGVATRMAAALIALSSRETASVGGRFIAHTLPAEGASTAILKKLGFEFEGPVQHPEDGEVWRWRRPALA</sequence>
<dbReference type="InterPro" id="IPR000182">
    <property type="entry name" value="GNAT_dom"/>
</dbReference>
<dbReference type="SUPFAM" id="SSF55729">
    <property type="entry name" value="Acyl-CoA N-acyltransferases (Nat)"/>
    <property type="match status" value="1"/>
</dbReference>
<dbReference type="InterPro" id="IPR016181">
    <property type="entry name" value="Acyl_CoA_acyltransferase"/>
</dbReference>
<dbReference type="Proteomes" id="UP000318199">
    <property type="component" value="Unassembled WGS sequence"/>
</dbReference>
<evidence type="ECO:0000313" key="2">
    <source>
        <dbReference type="EMBL" id="TWO66039.1"/>
    </source>
</evidence>
<protein>
    <submittedName>
        <fullName evidence="2">GNAT family N-acetyltransferase</fullName>
    </submittedName>
</protein>
<gene>
    <name evidence="2" type="ORF">FN976_27050</name>
</gene>
<dbReference type="GO" id="GO:0016747">
    <property type="term" value="F:acyltransferase activity, transferring groups other than amino-acyl groups"/>
    <property type="evidence" value="ECO:0007669"/>
    <property type="project" value="InterPro"/>
</dbReference>
<accession>A0A562ZFC7</accession>
<evidence type="ECO:0000313" key="3">
    <source>
        <dbReference type="Proteomes" id="UP000318199"/>
    </source>
</evidence>